<keyword evidence="2" id="KW-1185">Reference proteome</keyword>
<dbReference type="EMBL" id="QTSX02000136">
    <property type="protein sequence ID" value="KAJ9088263.1"/>
    <property type="molecule type" value="Genomic_DNA"/>
</dbReference>
<sequence length="210" mass="22791">MSAFIKTLPKLTRGYASTATTVKAPLTLHGLGGRYATALYTAAHKSKTLDAVEGDLKKFHAAYLKNDSLKVVLEDPTLNKQEKKKSLYALLDSNKVSPTTRNLFELLLENRRLAETPKIISAFLSLMSAHRGELQITVTSAQTLDDATMKQLKETLSKGSVSAGSKSVTISNQVKPTILGGLIIEFGDKTIDLSISSKVAKLRKVLTDTI</sequence>
<proteinExistence type="predicted"/>
<evidence type="ECO:0000313" key="1">
    <source>
        <dbReference type="EMBL" id="KAJ9088263.1"/>
    </source>
</evidence>
<reference evidence="1" key="1">
    <citation type="submission" date="2022-04" db="EMBL/GenBank/DDBJ databases">
        <title>Genome of the entomopathogenic fungus Entomophthora muscae.</title>
        <authorList>
            <person name="Elya C."/>
            <person name="Lovett B.R."/>
            <person name="Lee E."/>
            <person name="Macias A.M."/>
            <person name="Hajek A.E."/>
            <person name="De Bivort B.L."/>
            <person name="Kasson M.T."/>
            <person name="De Fine Licht H.H."/>
            <person name="Stajich J.E."/>
        </authorList>
    </citation>
    <scope>NUCLEOTIDE SEQUENCE</scope>
    <source>
        <strain evidence="1">Berkeley</strain>
    </source>
</reference>
<organism evidence="1 2">
    <name type="scientific">Entomophthora muscae</name>
    <dbReference type="NCBI Taxonomy" id="34485"/>
    <lineage>
        <taxon>Eukaryota</taxon>
        <taxon>Fungi</taxon>
        <taxon>Fungi incertae sedis</taxon>
        <taxon>Zoopagomycota</taxon>
        <taxon>Entomophthoromycotina</taxon>
        <taxon>Entomophthoromycetes</taxon>
        <taxon>Entomophthorales</taxon>
        <taxon>Entomophthoraceae</taxon>
        <taxon>Entomophthora</taxon>
    </lineage>
</organism>
<gene>
    <name evidence="1" type="primary">ATP5_1</name>
    <name evidence="1" type="ORF">DSO57_1024845</name>
</gene>
<dbReference type="Proteomes" id="UP001165960">
    <property type="component" value="Unassembled WGS sequence"/>
</dbReference>
<evidence type="ECO:0000313" key="2">
    <source>
        <dbReference type="Proteomes" id="UP001165960"/>
    </source>
</evidence>
<protein>
    <submittedName>
        <fullName evidence="1">ATP synthase F0 subcomplex subunit OSCP atp5</fullName>
    </submittedName>
</protein>
<accession>A0ACC2UN42</accession>
<name>A0ACC2UN42_9FUNG</name>
<comment type="caution">
    <text evidence="1">The sequence shown here is derived from an EMBL/GenBank/DDBJ whole genome shotgun (WGS) entry which is preliminary data.</text>
</comment>